<feature type="compositionally biased region" description="Acidic residues" evidence="1">
    <location>
        <begin position="382"/>
        <end position="394"/>
    </location>
</feature>
<dbReference type="PROSITE" id="PS51781">
    <property type="entry name" value="SH3B"/>
    <property type="match status" value="2"/>
</dbReference>
<dbReference type="PANTHER" id="PTHR34408">
    <property type="entry name" value="FAMILY PROTEIN, PUTATIVE-RELATED"/>
    <property type="match status" value="1"/>
</dbReference>
<evidence type="ECO:0000313" key="5">
    <source>
        <dbReference type="Proteomes" id="UP001154420"/>
    </source>
</evidence>
<feature type="domain" description="SH3b" evidence="3">
    <location>
        <begin position="66"/>
        <end position="135"/>
    </location>
</feature>
<dbReference type="InterPro" id="IPR003646">
    <property type="entry name" value="SH3-like_bac-type"/>
</dbReference>
<dbReference type="EMBL" id="QZDT01000003">
    <property type="protein sequence ID" value="NBJ91659.1"/>
    <property type="molecule type" value="Genomic_DNA"/>
</dbReference>
<dbReference type="AlphaFoldDB" id="A0A9X5GQV3"/>
<feature type="compositionally biased region" description="Acidic residues" evidence="1">
    <location>
        <begin position="253"/>
        <end position="277"/>
    </location>
</feature>
<dbReference type="SMART" id="SM00287">
    <property type="entry name" value="SH3b"/>
    <property type="match status" value="2"/>
</dbReference>
<feature type="region of interest" description="Disordered" evidence="1">
    <location>
        <begin position="144"/>
        <end position="186"/>
    </location>
</feature>
<dbReference type="Gene3D" id="2.30.30.40">
    <property type="entry name" value="SH3 Domains"/>
    <property type="match status" value="2"/>
</dbReference>
<keyword evidence="5" id="KW-1185">Reference proteome</keyword>
<reference evidence="4" key="1">
    <citation type="submission" date="2018-09" db="EMBL/GenBank/DDBJ databases">
        <title>Murine metabolic-syndrome-specific gut microbial biobank.</title>
        <authorList>
            <person name="Liu C."/>
        </authorList>
    </citation>
    <scope>NUCLEOTIDE SEQUENCE</scope>
    <source>
        <strain evidence="4">D42-62</strain>
    </source>
</reference>
<dbReference type="RefSeq" id="WP_160558746.1">
    <property type="nucleotide sequence ID" value="NZ_QZDT01000003.1"/>
</dbReference>
<evidence type="ECO:0000256" key="1">
    <source>
        <dbReference type="SAM" id="MobiDB-lite"/>
    </source>
</evidence>
<proteinExistence type="predicted"/>
<name>A0A9X5GQV3_9FIRM</name>
<keyword evidence="2" id="KW-0472">Membrane</keyword>
<accession>A0A9X5GQV3</accession>
<gene>
    <name evidence="4" type="ORF">D5281_03400</name>
</gene>
<comment type="caution">
    <text evidence="4">The sequence shown here is derived from an EMBL/GenBank/DDBJ whole genome shotgun (WGS) entry which is preliminary data.</text>
</comment>
<dbReference type="Pfam" id="PF08239">
    <property type="entry name" value="SH3_3"/>
    <property type="match status" value="2"/>
</dbReference>
<keyword evidence="2" id="KW-0812">Transmembrane</keyword>
<keyword evidence="2" id="KW-1133">Transmembrane helix</keyword>
<feature type="transmembrane region" description="Helical" evidence="2">
    <location>
        <begin position="350"/>
        <end position="371"/>
    </location>
</feature>
<feature type="domain" description="SH3b" evidence="3">
    <location>
        <begin position="168"/>
        <end position="239"/>
    </location>
</feature>
<dbReference type="Proteomes" id="UP001154420">
    <property type="component" value="Unassembled WGS sequence"/>
</dbReference>
<sequence length="489" mass="53348">MSERIILSVMGKICRQKRAVKDLQGKDRGESKVGKFKTPVFKRIWIKGAAGLAVMLTVFCMMTFSSLAAQGKVKNNTNIRAQASTDSEVVGSAMAGKTIDILEAVKDSAGTVWYKVSVANGGYGYIRSDLVETSETIAVSTTATSTQLASNTSTPADTQPTTIEQQQATVNSSKSNSVNIRSGASTQHSIVTSLPNGTEITLIGEANDSSGKKWYQLTCNYNDKTIEGYVRSDLIASGGAPAEGASEGGGENPEGEGGEGENPEGGEGEGEGGEEGGGEQPTESAPEEEHNDYDIAYMLNESTGEYEYYFLNYTDGPTGTKTRVTDILNLINGTNDNTAKMEEQVKNEKIVIIILAVVIVVLFIILTILLFKIRDLSYDDYEDEDDEEEEEEEPVPVRKKVRRRVVDDEEEEEPALARKKKSTAPPAAMERSPKSREKTGQGKTKGEKELYAAERKEPARKPAARKAQNFLVDDDEFEFEFLNMDDKDL</sequence>
<dbReference type="OrthoDB" id="2001376at2"/>
<organism evidence="4 5">
    <name type="scientific">Parablautia muri</name>
    <dbReference type="NCBI Taxonomy" id="2320879"/>
    <lineage>
        <taxon>Bacteria</taxon>
        <taxon>Bacillati</taxon>
        <taxon>Bacillota</taxon>
        <taxon>Clostridia</taxon>
        <taxon>Lachnospirales</taxon>
        <taxon>Lachnospiraceae</taxon>
        <taxon>Parablautia</taxon>
    </lineage>
</organism>
<dbReference type="InterPro" id="IPR052354">
    <property type="entry name" value="Cell_Wall_Dynamics_Protein"/>
</dbReference>
<protein>
    <submittedName>
        <fullName evidence="4">SH3 domain-containing protein</fullName>
    </submittedName>
</protein>
<feature type="region of interest" description="Disordered" evidence="1">
    <location>
        <begin position="237"/>
        <end position="289"/>
    </location>
</feature>
<evidence type="ECO:0000256" key="2">
    <source>
        <dbReference type="SAM" id="Phobius"/>
    </source>
</evidence>
<feature type="compositionally biased region" description="Basic and acidic residues" evidence="1">
    <location>
        <begin position="431"/>
        <end position="460"/>
    </location>
</feature>
<feature type="region of interest" description="Disordered" evidence="1">
    <location>
        <begin position="382"/>
        <end position="467"/>
    </location>
</feature>
<feature type="transmembrane region" description="Helical" evidence="2">
    <location>
        <begin position="44"/>
        <end position="69"/>
    </location>
</feature>
<evidence type="ECO:0000259" key="3">
    <source>
        <dbReference type="PROSITE" id="PS51781"/>
    </source>
</evidence>
<evidence type="ECO:0000313" key="4">
    <source>
        <dbReference type="EMBL" id="NBJ91659.1"/>
    </source>
</evidence>
<dbReference type="PANTHER" id="PTHR34408:SF1">
    <property type="entry name" value="GLYCOSYL HYDROLASE FAMILY 19 DOMAIN-CONTAINING PROTEIN HI_1415"/>
    <property type="match status" value="1"/>
</dbReference>